<dbReference type="PANTHER" id="PTHR21666:SF288">
    <property type="entry name" value="CELL DIVISION PROTEIN YTFB"/>
    <property type="match status" value="1"/>
</dbReference>
<feature type="domain" description="M23ase beta-sheet core" evidence="7">
    <location>
        <begin position="313"/>
        <end position="409"/>
    </location>
</feature>
<dbReference type="Pfam" id="PF22310">
    <property type="entry name" value="NMB0315_dom_I"/>
    <property type="match status" value="1"/>
</dbReference>
<dbReference type="EMBL" id="SLZQ01000016">
    <property type="protein sequence ID" value="TCS33527.1"/>
    <property type="molecule type" value="Genomic_DNA"/>
</dbReference>
<keyword evidence="4 9" id="KW-0378">Hydrolase</keyword>
<proteinExistence type="predicted"/>
<dbReference type="InterPro" id="IPR016047">
    <property type="entry name" value="M23ase_b-sheet_dom"/>
</dbReference>
<dbReference type="Gene3D" id="3.10.450.350">
    <property type="match status" value="2"/>
</dbReference>
<keyword evidence="5" id="KW-0862">Zinc</keyword>
<dbReference type="InterPro" id="IPR011055">
    <property type="entry name" value="Dup_hybrid_motif"/>
</dbReference>
<evidence type="ECO:0000259" key="8">
    <source>
        <dbReference type="Pfam" id="PF22310"/>
    </source>
</evidence>
<dbReference type="GO" id="GO:0046872">
    <property type="term" value="F:metal ion binding"/>
    <property type="evidence" value="ECO:0007669"/>
    <property type="project" value="UniProtKB-KW"/>
</dbReference>
<keyword evidence="3" id="KW-0479">Metal-binding</keyword>
<name>A0A4R3HPL5_PAULE</name>
<dbReference type="InterPro" id="IPR050570">
    <property type="entry name" value="Cell_wall_metabolism_enzyme"/>
</dbReference>
<evidence type="ECO:0000256" key="1">
    <source>
        <dbReference type="ARBA" id="ARBA00001947"/>
    </source>
</evidence>
<dbReference type="PANTHER" id="PTHR21666">
    <property type="entry name" value="PEPTIDASE-RELATED"/>
    <property type="match status" value="1"/>
</dbReference>
<sequence>MFTRDKLIDLGARAKQWFGASRKSRIVSSSAFLLAVFAVGAAGVAPMAPDAADIPVKSIALDLELPDLQSQIAAQLNTPEFYVREEKVRSGDTLATLLRRLGVDDASATEFIKNDRTAYQVLQLRPGKQVRVQTSPEGELQWLHTTIGNGRDNVTNLVIQRDGSQFKTSQAPAALEKRVEMRSGDIRSSLFAATDQAQIPDNVAMQIVDMFSTDIDFASDLRRGDRFNVVYETFWQDGEYVRAGRVLAAEFVNAGRPYQAVWFDEPGSRQGGGYYSFDGKSLKKAFLKSPLEFSRISSGFSMRKHPISGKWKAHKGVDFAAVTGTPIRAAGDGVIDFAGVQGGYGNVVVIKHWGNYSTAYAHMSRVASGIRKGMKVNQGDLIGYVGSTGWSTGPHLHYEFRVNNVARDPLTIDMPTAQPLAGAQLQRFRGVAADMLHRFALLSPQGSSTQLASSK</sequence>
<dbReference type="AlphaFoldDB" id="A0A4R3HPL5"/>
<dbReference type="Proteomes" id="UP000295382">
    <property type="component" value="Unassembled WGS sequence"/>
</dbReference>
<evidence type="ECO:0000256" key="4">
    <source>
        <dbReference type="ARBA" id="ARBA00022801"/>
    </source>
</evidence>
<dbReference type="Pfam" id="PF01551">
    <property type="entry name" value="Peptidase_M23"/>
    <property type="match status" value="1"/>
</dbReference>
<comment type="cofactor">
    <cofactor evidence="1">
        <name>Zn(2+)</name>
        <dbReference type="ChEBI" id="CHEBI:29105"/>
    </cofactor>
</comment>
<dbReference type="Gene3D" id="2.70.70.10">
    <property type="entry name" value="Glucose Permease (Domain IIA)"/>
    <property type="match status" value="1"/>
</dbReference>
<dbReference type="OrthoDB" id="9815245at2"/>
<keyword evidence="10" id="KW-1185">Reference proteome</keyword>
<comment type="caution">
    <text evidence="9">The sequence shown here is derived from an EMBL/GenBank/DDBJ whole genome shotgun (WGS) entry which is preliminary data.</text>
</comment>
<accession>A0A4R3HPL5</accession>
<keyword evidence="6" id="KW-0482">Metalloprotease</keyword>
<evidence type="ECO:0000313" key="9">
    <source>
        <dbReference type="EMBL" id="TCS33527.1"/>
    </source>
</evidence>
<keyword evidence="2" id="KW-0645">Protease</keyword>
<dbReference type="CDD" id="cd12797">
    <property type="entry name" value="M23_peptidase"/>
    <property type="match status" value="1"/>
</dbReference>
<dbReference type="RefSeq" id="WP_132260179.1">
    <property type="nucleotide sequence ID" value="NZ_SLZQ01000016.1"/>
</dbReference>
<feature type="domain" description="DD-carboxypeptidase/endopeptidase Mpg-like N-terminal" evidence="8">
    <location>
        <begin position="82"/>
        <end position="140"/>
    </location>
</feature>
<dbReference type="InterPro" id="IPR054512">
    <property type="entry name" value="NMB0315-like_N"/>
</dbReference>
<evidence type="ECO:0000256" key="6">
    <source>
        <dbReference type="ARBA" id="ARBA00023049"/>
    </source>
</evidence>
<evidence type="ECO:0000256" key="5">
    <source>
        <dbReference type="ARBA" id="ARBA00022833"/>
    </source>
</evidence>
<evidence type="ECO:0000256" key="2">
    <source>
        <dbReference type="ARBA" id="ARBA00022670"/>
    </source>
</evidence>
<evidence type="ECO:0000256" key="3">
    <source>
        <dbReference type="ARBA" id="ARBA00022723"/>
    </source>
</evidence>
<gene>
    <name evidence="9" type="ORF">EDC30_11659</name>
</gene>
<dbReference type="SUPFAM" id="SSF51261">
    <property type="entry name" value="Duplicated hybrid motif"/>
    <property type="match status" value="1"/>
</dbReference>
<evidence type="ECO:0000313" key="10">
    <source>
        <dbReference type="Proteomes" id="UP000295382"/>
    </source>
</evidence>
<protein>
    <submittedName>
        <fullName evidence="9">Murein DD-endopeptidase MepM/ murein hydrolase activator NlpD</fullName>
    </submittedName>
</protein>
<dbReference type="GO" id="GO:0004222">
    <property type="term" value="F:metalloendopeptidase activity"/>
    <property type="evidence" value="ECO:0007669"/>
    <property type="project" value="TreeGrafter"/>
</dbReference>
<reference evidence="9 10" key="1">
    <citation type="submission" date="2019-03" db="EMBL/GenBank/DDBJ databases">
        <title>Genomic Encyclopedia of Type Strains, Phase IV (KMG-IV): sequencing the most valuable type-strain genomes for metagenomic binning, comparative biology and taxonomic classification.</title>
        <authorList>
            <person name="Goeker M."/>
        </authorList>
    </citation>
    <scope>NUCLEOTIDE SEQUENCE [LARGE SCALE GENOMIC DNA]</scope>
    <source>
        <strain evidence="9 10">DSM 7445</strain>
    </source>
</reference>
<organism evidence="9 10">
    <name type="scientific">Paucimonas lemoignei</name>
    <name type="common">Pseudomonas lemoignei</name>
    <dbReference type="NCBI Taxonomy" id="29443"/>
    <lineage>
        <taxon>Bacteria</taxon>
        <taxon>Pseudomonadati</taxon>
        <taxon>Pseudomonadota</taxon>
        <taxon>Betaproteobacteria</taxon>
        <taxon>Burkholderiales</taxon>
        <taxon>Burkholderiaceae</taxon>
        <taxon>Paucimonas</taxon>
    </lineage>
</organism>
<evidence type="ECO:0000259" key="7">
    <source>
        <dbReference type="Pfam" id="PF01551"/>
    </source>
</evidence>
<dbReference type="GO" id="GO:0006508">
    <property type="term" value="P:proteolysis"/>
    <property type="evidence" value="ECO:0007669"/>
    <property type="project" value="UniProtKB-KW"/>
</dbReference>